<evidence type="ECO:0000256" key="4">
    <source>
        <dbReference type="ARBA" id="ARBA00023204"/>
    </source>
</evidence>
<keyword evidence="4" id="KW-0234">DNA repair</keyword>
<evidence type="ECO:0000256" key="5">
    <source>
        <dbReference type="ARBA" id="ARBA00023242"/>
    </source>
</evidence>
<dbReference type="EMBL" id="JAGGNH010000002">
    <property type="protein sequence ID" value="KAJ0981270.1"/>
    <property type="molecule type" value="Genomic_DNA"/>
</dbReference>
<evidence type="ECO:0000256" key="2">
    <source>
        <dbReference type="ARBA" id="ARBA00009525"/>
    </source>
</evidence>
<name>A0A9D5HLK0_9LILI</name>
<dbReference type="GO" id="GO:0003697">
    <property type="term" value="F:single-stranded DNA binding"/>
    <property type="evidence" value="ECO:0007669"/>
    <property type="project" value="TreeGrafter"/>
</dbReference>
<feature type="compositionally biased region" description="Basic residues" evidence="7">
    <location>
        <begin position="324"/>
        <end position="340"/>
    </location>
</feature>
<organism evidence="11 12">
    <name type="scientific">Dioscorea zingiberensis</name>
    <dbReference type="NCBI Taxonomy" id="325984"/>
    <lineage>
        <taxon>Eukaryota</taxon>
        <taxon>Viridiplantae</taxon>
        <taxon>Streptophyta</taxon>
        <taxon>Embryophyta</taxon>
        <taxon>Tracheophyta</taxon>
        <taxon>Spermatophyta</taxon>
        <taxon>Magnoliopsida</taxon>
        <taxon>Liliopsida</taxon>
        <taxon>Dioscoreales</taxon>
        <taxon>Dioscoreaceae</taxon>
        <taxon>Dioscorea</taxon>
    </lineage>
</organism>
<keyword evidence="5" id="KW-0539">Nucleus</keyword>
<reference evidence="11" key="2">
    <citation type="journal article" date="2022" name="Hortic Res">
        <title>The genome of Dioscorea zingiberensis sheds light on the biosynthesis, origin and evolution of the medicinally important diosgenin saponins.</title>
        <authorList>
            <person name="Li Y."/>
            <person name="Tan C."/>
            <person name="Li Z."/>
            <person name="Guo J."/>
            <person name="Li S."/>
            <person name="Chen X."/>
            <person name="Wang C."/>
            <person name="Dai X."/>
            <person name="Yang H."/>
            <person name="Song W."/>
            <person name="Hou L."/>
            <person name="Xu J."/>
            <person name="Tong Z."/>
            <person name="Xu A."/>
            <person name="Yuan X."/>
            <person name="Wang W."/>
            <person name="Yang Q."/>
            <person name="Chen L."/>
            <person name="Sun Z."/>
            <person name="Wang K."/>
            <person name="Pan B."/>
            <person name="Chen J."/>
            <person name="Bao Y."/>
            <person name="Liu F."/>
            <person name="Qi X."/>
            <person name="Gang D.R."/>
            <person name="Wen J."/>
            <person name="Li J."/>
        </authorList>
    </citation>
    <scope>NUCLEOTIDE SEQUENCE</scope>
    <source>
        <strain evidence="11">Dzin_1.0</strain>
    </source>
</reference>
<dbReference type="OrthoDB" id="300780at2759"/>
<dbReference type="InterPro" id="IPR018327">
    <property type="entry name" value="BHD_2"/>
</dbReference>
<dbReference type="InterPro" id="IPR038765">
    <property type="entry name" value="Papain-like_cys_pep_sf"/>
</dbReference>
<dbReference type="Pfam" id="PF03835">
    <property type="entry name" value="Rad4"/>
    <property type="match status" value="1"/>
</dbReference>
<accession>A0A9D5HLK0</accession>
<dbReference type="SMART" id="SM01031">
    <property type="entry name" value="BHD_2"/>
    <property type="match status" value="1"/>
</dbReference>
<feature type="compositionally biased region" description="Low complexity" evidence="7">
    <location>
        <begin position="15"/>
        <end position="24"/>
    </location>
</feature>
<dbReference type="Pfam" id="PF10403">
    <property type="entry name" value="BHD_1"/>
    <property type="match status" value="1"/>
</dbReference>
<feature type="domain" description="Rad4 beta-hairpin" evidence="8">
    <location>
        <begin position="616"/>
        <end position="667"/>
    </location>
</feature>
<dbReference type="InterPro" id="IPR018325">
    <property type="entry name" value="Rad4/PNGase_transGLS-fold"/>
</dbReference>
<evidence type="ECO:0000256" key="3">
    <source>
        <dbReference type="ARBA" id="ARBA00022763"/>
    </source>
</evidence>
<dbReference type="SUPFAM" id="SSF54001">
    <property type="entry name" value="Cysteine proteinases"/>
    <property type="match status" value="1"/>
</dbReference>
<comment type="caution">
    <text evidence="11">The sequence shown here is derived from an EMBL/GenBank/DDBJ whole genome shotgun (WGS) entry which is preliminary data.</text>
</comment>
<gene>
    <name evidence="11" type="ORF">J5N97_009525</name>
</gene>
<feature type="region of interest" description="Disordered" evidence="7">
    <location>
        <begin position="1"/>
        <end position="55"/>
    </location>
</feature>
<evidence type="ECO:0000256" key="7">
    <source>
        <dbReference type="SAM" id="MobiDB-lite"/>
    </source>
</evidence>
<feature type="coiled-coil region" evidence="6">
    <location>
        <begin position="807"/>
        <end position="834"/>
    </location>
</feature>
<dbReference type="GO" id="GO:0000111">
    <property type="term" value="C:nucleotide-excision repair factor 2 complex"/>
    <property type="evidence" value="ECO:0007669"/>
    <property type="project" value="TreeGrafter"/>
</dbReference>
<dbReference type="InterPro" id="IPR004583">
    <property type="entry name" value="DNA_repair_Rad4"/>
</dbReference>
<comment type="subcellular location">
    <subcellularLocation>
        <location evidence="1">Nucleus</location>
    </subcellularLocation>
</comment>
<dbReference type="Pfam" id="PF10404">
    <property type="entry name" value="BHD_2"/>
    <property type="match status" value="1"/>
</dbReference>
<dbReference type="InterPro" id="IPR018328">
    <property type="entry name" value="Rad4_beta-hairpin_dom3"/>
</dbReference>
<dbReference type="SMART" id="SM01030">
    <property type="entry name" value="BHD_1"/>
    <property type="match status" value="1"/>
</dbReference>
<dbReference type="GO" id="GO:0003684">
    <property type="term" value="F:damaged DNA binding"/>
    <property type="evidence" value="ECO:0007669"/>
    <property type="project" value="InterPro"/>
</dbReference>
<dbReference type="InterPro" id="IPR018326">
    <property type="entry name" value="Rad4_beta-hairpin_dom1"/>
</dbReference>
<sequence length="934" mass="103432">MRTRSQSQRPEESESGSLASASKEAVGKLLKRASSRKGSKEKGQQEDPISVEESKFKVEEILKEKDKGNVGNAVGTISNKGEDVEVSVHRDANELEWEDGNILASESRESYSHDSEKEITVELTDFPSTTQRKTSRRATAEEKELAELVHKVHLLCLLSRGRLVDRVCNDPLIQASLLSLLPPSLLEIAEIPKLTGSTLGPLVKWFHNNFQLRSHDVDRGSFKSNLAFALESRLGTAEEVTALSVALFRALNLTTRFLSVLDVASLKPDRDVLGCSNPDSPRLDTNIFSSAVASSSDQVSASNLLHPLPSSTCSNDISHETLARGKHHKKDGRPIIKKSPLKGSASTTGLDIVISGDSIANKLCSDKLESLPAKFPVGSKRKGDAEFELQLEMALSATAAGVSASNLGSHVDELSGSSLLPSPPSKKLKKPSLHQHESVITNHGSSSAVWSQKLGPPTYWAEVYCSGETLNGRWVHVDAVNGIVDGESNVEAAAAAGRKPLKYVVAFSGGGAKDVTRRYCMHWYKIAPRRVNSQWWDEVLAPLKLLESDATGGMIRMEASNLKEMGSELPHQECLNPLNTKDDILEGSYKKVATDLSSGVATRNSLEDMELDTRALTEPLPTNQLAYKNHHLYVLERWLTKYQFLHPKGPVLGHCSGHPVYPRSCVQILQTRQKWLREGLQVIANEIPAKVVKHSKKFVKMQRSEDVSFPGEDDGQATMELFGKWQVEPLSLPCAKNGVVPKNERGQVDVWSEKCLPPGTVHLKFPRLVPVVRRLEIDFAPAMVGFEFRNGRSFPIFEGIVVCSEFKDAILAAYAEEEDRREAEEKRRQESQAVSRWFQLLSSIVTRQRLQNSYVDSSSSYEPNNPRIEEENNKSFDDMLQRESEFGLAQDAATGMSIHNHAHVFPIEDQSFDEESFVRTKRCPCGFSVQVEEL</sequence>
<comment type="similarity">
    <text evidence="2">Belongs to the XPC family.</text>
</comment>
<dbReference type="GO" id="GO:0006289">
    <property type="term" value="P:nucleotide-excision repair"/>
    <property type="evidence" value="ECO:0007669"/>
    <property type="project" value="InterPro"/>
</dbReference>
<evidence type="ECO:0008006" key="13">
    <source>
        <dbReference type="Google" id="ProtNLM"/>
    </source>
</evidence>
<dbReference type="GO" id="GO:0005737">
    <property type="term" value="C:cytoplasm"/>
    <property type="evidence" value="ECO:0007669"/>
    <property type="project" value="TreeGrafter"/>
</dbReference>
<keyword evidence="3" id="KW-0227">DNA damage</keyword>
<feature type="region of interest" description="Disordered" evidence="7">
    <location>
        <begin position="322"/>
        <end position="345"/>
    </location>
</feature>
<keyword evidence="12" id="KW-1185">Reference proteome</keyword>
<keyword evidence="6" id="KW-0175">Coiled coil</keyword>
<dbReference type="GO" id="GO:0006298">
    <property type="term" value="P:mismatch repair"/>
    <property type="evidence" value="ECO:0007669"/>
    <property type="project" value="TreeGrafter"/>
</dbReference>
<proteinExistence type="inferred from homology"/>
<dbReference type="PANTHER" id="PTHR12135:SF0">
    <property type="entry name" value="DNA REPAIR PROTEIN COMPLEMENTING XP-C CELLS"/>
    <property type="match status" value="1"/>
</dbReference>
<dbReference type="SMART" id="SM01032">
    <property type="entry name" value="BHD_3"/>
    <property type="match status" value="1"/>
</dbReference>
<dbReference type="Proteomes" id="UP001085076">
    <property type="component" value="Miscellaneous, Linkage group lg02"/>
</dbReference>
<dbReference type="Pfam" id="PF10405">
    <property type="entry name" value="BHD_3"/>
    <property type="match status" value="1"/>
</dbReference>
<evidence type="ECO:0000313" key="12">
    <source>
        <dbReference type="Proteomes" id="UP001085076"/>
    </source>
</evidence>
<protein>
    <recommendedName>
        <fullName evidence="13">DNA repair protein RAD4</fullName>
    </recommendedName>
</protein>
<feature type="domain" description="Rad4 beta-hairpin" evidence="10">
    <location>
        <begin position="740"/>
        <end position="814"/>
    </location>
</feature>
<dbReference type="FunFam" id="3.30.70.2460:FF:000001">
    <property type="entry name" value="DNA repair protein Rad4 family"/>
    <property type="match status" value="1"/>
</dbReference>
<evidence type="ECO:0000313" key="11">
    <source>
        <dbReference type="EMBL" id="KAJ0981270.1"/>
    </source>
</evidence>
<reference evidence="11" key="1">
    <citation type="submission" date="2021-03" db="EMBL/GenBank/DDBJ databases">
        <authorList>
            <person name="Li Z."/>
            <person name="Yang C."/>
        </authorList>
    </citation>
    <scope>NUCLEOTIDE SEQUENCE</scope>
    <source>
        <strain evidence="11">Dzin_1.0</strain>
        <tissue evidence="11">Leaf</tissue>
    </source>
</reference>
<dbReference type="AlphaFoldDB" id="A0A9D5HLK0"/>
<feature type="region of interest" description="Disordered" evidence="7">
    <location>
        <begin position="415"/>
        <end position="436"/>
    </location>
</feature>
<dbReference type="PANTHER" id="PTHR12135">
    <property type="entry name" value="DNA REPAIR PROTEIN XP-C / RAD4"/>
    <property type="match status" value="1"/>
</dbReference>
<dbReference type="GO" id="GO:0071942">
    <property type="term" value="C:XPC complex"/>
    <property type="evidence" value="ECO:0007669"/>
    <property type="project" value="TreeGrafter"/>
</dbReference>
<dbReference type="Gene3D" id="2.20.20.110">
    <property type="entry name" value="Rad4, beta-hairpin domain BHD1"/>
    <property type="match status" value="1"/>
</dbReference>
<dbReference type="Gene3D" id="3.90.260.10">
    <property type="entry name" value="Transglutaminase-like"/>
    <property type="match status" value="1"/>
</dbReference>
<dbReference type="InterPro" id="IPR042488">
    <property type="entry name" value="Rad4_BHD3_sf"/>
</dbReference>
<evidence type="ECO:0000256" key="6">
    <source>
        <dbReference type="SAM" id="Coils"/>
    </source>
</evidence>
<evidence type="ECO:0000259" key="9">
    <source>
        <dbReference type="SMART" id="SM01031"/>
    </source>
</evidence>
<dbReference type="Gene3D" id="3.30.70.2460">
    <property type="entry name" value="Rad4, beta-hairpin domain BHD3"/>
    <property type="match status" value="1"/>
</dbReference>
<evidence type="ECO:0000259" key="8">
    <source>
        <dbReference type="SMART" id="SM01030"/>
    </source>
</evidence>
<evidence type="ECO:0000259" key="10">
    <source>
        <dbReference type="SMART" id="SM01032"/>
    </source>
</evidence>
<evidence type="ECO:0000256" key="1">
    <source>
        <dbReference type="ARBA" id="ARBA00004123"/>
    </source>
</evidence>
<dbReference type="InterPro" id="IPR036985">
    <property type="entry name" value="Transglutaminase-like_sf"/>
</dbReference>
<feature type="domain" description="Rad4 beta-hairpin" evidence="9">
    <location>
        <begin position="669"/>
        <end position="733"/>
    </location>
</feature>